<accession>A0A8J3H1L1</accession>
<dbReference type="RefSeq" id="WP_189682229.1">
    <property type="nucleotide sequence ID" value="NZ_BNCJ01000019.1"/>
</dbReference>
<name>A0A8J3H1L1_9RHOB</name>
<evidence type="ECO:0000313" key="2">
    <source>
        <dbReference type="Proteomes" id="UP000626220"/>
    </source>
</evidence>
<sequence>MRKTNSTHNLLEDTMHNTITFGPAGHAYDKIVNLALGIVQSAASFGVTELPDVATHCTNLGQKLTEEYSRLFPLSPLPDFETRLRNIAEALPHTLLMRPECVKACAEEMPYPRRAFDEERARIEASNLLHGFDSLRNRGVEPRDIVDLAAWVSCTIKFMYFCRENRAMIAPFLPVKPRNVKSGRRRARRQ</sequence>
<gene>
    <name evidence="1" type="ORF">GCM10017056_43460</name>
</gene>
<protein>
    <submittedName>
        <fullName evidence="1">Uncharacterized protein</fullName>
    </submittedName>
</protein>
<comment type="caution">
    <text evidence="1">The sequence shown here is derived from an EMBL/GenBank/DDBJ whole genome shotgun (WGS) entry which is preliminary data.</text>
</comment>
<organism evidence="1 2">
    <name type="scientific">Seohaeicola zhoushanensis</name>
    <dbReference type="NCBI Taxonomy" id="1569283"/>
    <lineage>
        <taxon>Bacteria</taxon>
        <taxon>Pseudomonadati</taxon>
        <taxon>Pseudomonadota</taxon>
        <taxon>Alphaproteobacteria</taxon>
        <taxon>Rhodobacterales</taxon>
        <taxon>Roseobacteraceae</taxon>
        <taxon>Seohaeicola</taxon>
    </lineage>
</organism>
<dbReference type="EMBL" id="BNCJ01000019">
    <property type="protein sequence ID" value="GHF67520.1"/>
    <property type="molecule type" value="Genomic_DNA"/>
</dbReference>
<reference evidence="1" key="2">
    <citation type="submission" date="2020-09" db="EMBL/GenBank/DDBJ databases">
        <authorList>
            <person name="Sun Q."/>
            <person name="Kim S."/>
        </authorList>
    </citation>
    <scope>NUCLEOTIDE SEQUENCE</scope>
    <source>
        <strain evidence="1">KCTC 42650</strain>
    </source>
</reference>
<dbReference type="AlphaFoldDB" id="A0A8J3H1L1"/>
<proteinExistence type="predicted"/>
<keyword evidence="2" id="KW-1185">Reference proteome</keyword>
<evidence type="ECO:0000313" key="1">
    <source>
        <dbReference type="EMBL" id="GHF67520.1"/>
    </source>
</evidence>
<dbReference type="Proteomes" id="UP000626220">
    <property type="component" value="Unassembled WGS sequence"/>
</dbReference>
<reference evidence="1" key="1">
    <citation type="journal article" date="2014" name="Int. J. Syst. Evol. Microbiol.">
        <title>Complete genome sequence of Corynebacterium casei LMG S-19264T (=DSM 44701T), isolated from a smear-ripened cheese.</title>
        <authorList>
            <consortium name="US DOE Joint Genome Institute (JGI-PGF)"/>
            <person name="Walter F."/>
            <person name="Albersmeier A."/>
            <person name="Kalinowski J."/>
            <person name="Ruckert C."/>
        </authorList>
    </citation>
    <scope>NUCLEOTIDE SEQUENCE</scope>
    <source>
        <strain evidence="1">KCTC 42650</strain>
    </source>
</reference>